<keyword evidence="2" id="KW-1185">Reference proteome</keyword>
<gene>
    <name evidence="1" type="ORF">DP923_07185</name>
</gene>
<proteinExistence type="predicted"/>
<dbReference type="SUPFAM" id="SSF82185">
    <property type="entry name" value="Histone H3 K4-specific methyltransferase SET7/9 N-terminal domain"/>
    <property type="match status" value="1"/>
</dbReference>
<dbReference type="OrthoDB" id="7342920at2"/>
<protein>
    <recommendedName>
        <fullName evidence="3">Antitoxin component YwqK of the YwqJK toxin-antitoxin module</fullName>
    </recommendedName>
</protein>
<dbReference type="AlphaFoldDB" id="A0A364RFD0"/>
<dbReference type="Proteomes" id="UP000251692">
    <property type="component" value="Unassembled WGS sequence"/>
</dbReference>
<dbReference type="Gene3D" id="3.90.930.1">
    <property type="match status" value="1"/>
</dbReference>
<evidence type="ECO:0000313" key="1">
    <source>
        <dbReference type="EMBL" id="RAU83011.1"/>
    </source>
</evidence>
<evidence type="ECO:0000313" key="2">
    <source>
        <dbReference type="Proteomes" id="UP000251692"/>
    </source>
</evidence>
<reference evidence="1 2" key="1">
    <citation type="submission" date="2018-06" db="EMBL/GenBank/DDBJ databases">
        <authorList>
            <person name="Liu Z.-W."/>
        </authorList>
    </citation>
    <scope>NUCLEOTIDE SEQUENCE [LARGE SCALE GENOMIC DNA]</scope>
    <source>
        <strain evidence="1 2">2b14</strain>
    </source>
</reference>
<sequence length="179" mass="20540">MILVKSKPSIFLLFVYFGLLIIMVSCGPNEEIVYYDNGNPKTVSEMHQGKREGLTTSYYENGNLQGKILYRNDEENGRATYYHQNGNVMQEVDFVDGQIHGFLIEYSEDNIEKILTSFRDGVPHGKFVKFFPSSGKPAMEGIHEEGKMVGTLSYYDREGRKLRECYFDKNEISTSCKDL</sequence>
<organism evidence="1 2">
    <name type="scientific">Pontibacter arcticus</name>
    <dbReference type="NCBI Taxonomy" id="2080288"/>
    <lineage>
        <taxon>Bacteria</taxon>
        <taxon>Pseudomonadati</taxon>
        <taxon>Bacteroidota</taxon>
        <taxon>Cytophagia</taxon>
        <taxon>Cytophagales</taxon>
        <taxon>Hymenobacteraceae</taxon>
        <taxon>Pontibacter</taxon>
    </lineage>
</organism>
<accession>A0A364RFD0</accession>
<dbReference type="Pfam" id="PF07661">
    <property type="entry name" value="MORN_2"/>
    <property type="match status" value="2"/>
</dbReference>
<comment type="caution">
    <text evidence="1">The sequence shown here is derived from an EMBL/GenBank/DDBJ whole genome shotgun (WGS) entry which is preliminary data.</text>
</comment>
<dbReference type="PROSITE" id="PS51257">
    <property type="entry name" value="PROKAR_LIPOPROTEIN"/>
    <property type="match status" value="1"/>
</dbReference>
<name>A0A364RFD0_9BACT</name>
<reference evidence="1 2" key="2">
    <citation type="submission" date="2018-07" db="EMBL/GenBank/DDBJ databases">
        <title>Pontibacter sp. 2b14 genomic sequence and assembly.</title>
        <authorList>
            <person name="Du Z.-J."/>
        </authorList>
    </citation>
    <scope>NUCLEOTIDE SEQUENCE [LARGE SCALE GENOMIC DNA]</scope>
    <source>
        <strain evidence="1 2">2b14</strain>
    </source>
</reference>
<dbReference type="InterPro" id="IPR011652">
    <property type="entry name" value="MORN_2"/>
</dbReference>
<evidence type="ECO:0008006" key="3">
    <source>
        <dbReference type="Google" id="ProtNLM"/>
    </source>
</evidence>
<dbReference type="EMBL" id="QMDV01000002">
    <property type="protein sequence ID" value="RAU83011.1"/>
    <property type="molecule type" value="Genomic_DNA"/>
</dbReference>